<feature type="domain" description="Sister chromatid cohesion C-terminal" evidence="8">
    <location>
        <begin position="1559"/>
        <end position="1714"/>
    </location>
</feature>
<dbReference type="SUPFAM" id="SSF57903">
    <property type="entry name" value="FYVE/PHD zinc finger"/>
    <property type="match status" value="1"/>
</dbReference>
<dbReference type="Gene3D" id="1.25.10.10">
    <property type="entry name" value="Leucine-rich Repeat Variant"/>
    <property type="match status" value="2"/>
</dbReference>
<feature type="compositionally biased region" description="Basic residues" evidence="7">
    <location>
        <begin position="502"/>
        <end position="516"/>
    </location>
</feature>
<dbReference type="GO" id="GO:0071169">
    <property type="term" value="P:establishment of protein localization to chromatin"/>
    <property type="evidence" value="ECO:0007669"/>
    <property type="project" value="TreeGrafter"/>
</dbReference>
<dbReference type="GeneID" id="14871465"/>
<dbReference type="InterPro" id="IPR013083">
    <property type="entry name" value="Znf_RING/FYVE/PHD"/>
</dbReference>
<feature type="region of interest" description="Disordered" evidence="7">
    <location>
        <begin position="117"/>
        <end position="143"/>
    </location>
</feature>
<dbReference type="InterPro" id="IPR011011">
    <property type="entry name" value="Znf_FYVE_PHD"/>
</dbReference>
<protein>
    <recommendedName>
        <fullName evidence="6">Sister chromatid cohesion protein</fullName>
    </recommendedName>
</protein>
<evidence type="ECO:0000256" key="5">
    <source>
        <dbReference type="ARBA" id="ARBA00023306"/>
    </source>
</evidence>
<feature type="compositionally biased region" description="Basic and acidic residues" evidence="7">
    <location>
        <begin position="896"/>
        <end position="906"/>
    </location>
</feature>
<dbReference type="GO" id="GO:0061775">
    <property type="term" value="F:cohesin loader activity"/>
    <property type="evidence" value="ECO:0007669"/>
    <property type="project" value="InterPro"/>
</dbReference>
<dbReference type="CDD" id="cd15489">
    <property type="entry name" value="PHD_SF"/>
    <property type="match status" value="1"/>
</dbReference>
<dbReference type="InterPro" id="IPR026003">
    <property type="entry name" value="Cohesin_HEAT"/>
</dbReference>
<name>F4PYD6_CACFS</name>
<dbReference type="GO" id="GO:0034087">
    <property type="term" value="P:establishment of mitotic sister chromatid cohesion"/>
    <property type="evidence" value="ECO:0007669"/>
    <property type="project" value="TreeGrafter"/>
</dbReference>
<keyword evidence="3 6" id="KW-0677">Repeat</keyword>
<dbReference type="OMA" id="YGNMDEV"/>
<dbReference type="GO" id="GO:0090694">
    <property type="term" value="C:Scc2-Scc4 cohesin loading complex"/>
    <property type="evidence" value="ECO:0007669"/>
    <property type="project" value="TreeGrafter"/>
</dbReference>
<dbReference type="RefSeq" id="XP_004357674.1">
    <property type="nucleotide sequence ID" value="XM_004357617.1"/>
</dbReference>
<feature type="region of interest" description="Disordered" evidence="7">
    <location>
        <begin position="871"/>
        <end position="934"/>
    </location>
</feature>
<feature type="compositionally biased region" description="Low complexity" evidence="7">
    <location>
        <begin position="442"/>
        <end position="455"/>
    </location>
</feature>
<dbReference type="Pfam" id="PF12765">
    <property type="entry name" value="Cohesin_HEAT"/>
    <property type="match status" value="1"/>
</dbReference>
<dbReference type="KEGG" id="dfa:DFA_02190"/>
<accession>F4PYD6</accession>
<evidence type="ECO:0000256" key="1">
    <source>
        <dbReference type="ARBA" id="ARBA00004123"/>
    </source>
</evidence>
<dbReference type="EMBL" id="GL883015">
    <property type="protein sequence ID" value="EGG19403.1"/>
    <property type="molecule type" value="Genomic_DNA"/>
</dbReference>
<organism evidence="9 10">
    <name type="scientific">Cavenderia fasciculata</name>
    <name type="common">Slime mold</name>
    <name type="synonym">Dictyostelium fasciculatum</name>
    <dbReference type="NCBI Taxonomy" id="261658"/>
    <lineage>
        <taxon>Eukaryota</taxon>
        <taxon>Amoebozoa</taxon>
        <taxon>Evosea</taxon>
        <taxon>Eumycetozoa</taxon>
        <taxon>Dictyostelia</taxon>
        <taxon>Acytosteliales</taxon>
        <taxon>Cavenderiaceae</taxon>
        <taxon>Cavenderia</taxon>
    </lineage>
</organism>
<dbReference type="STRING" id="1054147.F4PYD6"/>
<evidence type="ECO:0000256" key="7">
    <source>
        <dbReference type="SAM" id="MobiDB-lite"/>
    </source>
</evidence>
<evidence type="ECO:0000259" key="8">
    <source>
        <dbReference type="Pfam" id="PF12830"/>
    </source>
</evidence>
<dbReference type="GO" id="GO:0140588">
    <property type="term" value="P:chromatin looping"/>
    <property type="evidence" value="ECO:0007669"/>
    <property type="project" value="InterPro"/>
</dbReference>
<evidence type="ECO:0000313" key="10">
    <source>
        <dbReference type="Proteomes" id="UP000007797"/>
    </source>
</evidence>
<comment type="subcellular location">
    <subcellularLocation>
        <location evidence="1 6">Nucleus</location>
    </subcellularLocation>
</comment>
<dbReference type="GO" id="GO:0010468">
    <property type="term" value="P:regulation of gene expression"/>
    <property type="evidence" value="ECO:0007669"/>
    <property type="project" value="InterPro"/>
</dbReference>
<feature type="compositionally biased region" description="Low complexity" evidence="7">
    <location>
        <begin position="871"/>
        <end position="880"/>
    </location>
</feature>
<dbReference type="OrthoDB" id="418242at2759"/>
<dbReference type="Proteomes" id="UP000007797">
    <property type="component" value="Unassembled WGS sequence"/>
</dbReference>
<dbReference type="InterPro" id="IPR033031">
    <property type="entry name" value="Scc2/Nipped-B"/>
</dbReference>
<dbReference type="PANTHER" id="PTHR21704">
    <property type="entry name" value="NIPPED-B-LIKE PROTEIN DELANGIN SCC2-RELATED"/>
    <property type="match status" value="1"/>
</dbReference>
<dbReference type="PANTHER" id="PTHR21704:SF18">
    <property type="entry name" value="NIPPED-B-LIKE PROTEIN"/>
    <property type="match status" value="1"/>
</dbReference>
<dbReference type="InterPro" id="IPR011989">
    <property type="entry name" value="ARM-like"/>
</dbReference>
<dbReference type="SUPFAM" id="SSF48371">
    <property type="entry name" value="ARM repeat"/>
    <property type="match status" value="1"/>
</dbReference>
<feature type="compositionally biased region" description="Acidic residues" evidence="7">
    <location>
        <begin position="466"/>
        <end position="491"/>
    </location>
</feature>
<evidence type="ECO:0000256" key="4">
    <source>
        <dbReference type="ARBA" id="ARBA00023242"/>
    </source>
</evidence>
<comment type="similarity">
    <text evidence="2 6">Belongs to the SCC2/Nipped-B family.</text>
</comment>
<dbReference type="GO" id="GO:0003682">
    <property type="term" value="F:chromatin binding"/>
    <property type="evidence" value="ECO:0007669"/>
    <property type="project" value="TreeGrafter"/>
</dbReference>
<feature type="region of interest" description="Disordered" evidence="7">
    <location>
        <begin position="1520"/>
        <end position="1545"/>
    </location>
</feature>
<dbReference type="Pfam" id="PF12830">
    <property type="entry name" value="Nipped-B_C"/>
    <property type="match status" value="1"/>
</dbReference>
<feature type="compositionally biased region" description="Basic and acidic residues" evidence="7">
    <location>
        <begin position="456"/>
        <end position="465"/>
    </location>
</feature>
<dbReference type="Gene3D" id="3.30.40.10">
    <property type="entry name" value="Zinc/RING finger domain, C3HC4 (zinc finger)"/>
    <property type="match status" value="1"/>
</dbReference>
<keyword evidence="5 6" id="KW-0131">Cell cycle</keyword>
<feature type="compositionally biased region" description="Basic and acidic residues" evidence="7">
    <location>
        <begin position="492"/>
        <end position="501"/>
    </location>
</feature>
<sequence length="1744" mass="198997">MYPLLHNNNNNNQNINNNNIVNNTLLQQQQQHYITTCSNLGSIGDPIHEIPLPIYRNDRSIDLIQADYAIKQNVLSNAVNTLTSANNNNNNINNSNAILSNINMMIDQTNISYLKFKPSSSSSSKSSDNNENTPPPSSSSSSLMTTIYNHLPATTYTTTTTTQSQTLSTNNNDIKVLPSTSSAFVSSDNEFIDKHFPNNNNNNNNNNNTNNKKVVSTKKKRTTTTKPTLSLIEQQESLINTTLNDNISKRKQKTINHNVSNANLNQTQQNTIDDHHQQQPIIQVSKKITIQEKLVTQIRYLLENIERDKDHETFNSTYIDNLRMDLSIVEKNDEMSLGDIELEHYASLFQHLYRLVKAAKQVHSLSFKETMQQQDILEFNKLELAFASSSLITQLLSLPVIGNLLCELIEDDLVDFVTTCKSLINENIFGHLDPSFKLRHPTSTSSSSSTASTKNGEGKKETDKEESGDDDEEDSDDDDDDYDTDGDSDEKDDNKDESQTEKKKRNTNIKKQKTSKTKSSPVSSKHSKKKGNNYYLSICNRVTEYYSRLTIFLERYTPPNESFANIMMDYTIPSLFISGPIHLVQLYSINLLRVVFQKFPSHRNQIFDQLLSSLPKTLSFKKLNIRTFKLENDKSIQNISALFLQLIQSSAQLPSAKQETITLKSSSLQSYQNFISMIILYFIQKCSIKNPSDEFDYRTILDNFLQDMLLLMNHPDWPAANMVLHFLSGSLCEVLSEQSKVNLGDQVSTLKALSIDILGTIIAKIKQEMLTIQDDIQSLPLLLLEFQQPAATTTTTTTTTTTLTNQHVICQCKQYQPIGSFMVKCNQCKKTYHDLCAPDYSLNDSTHHQQTWICVHCKIYDQISDFIPSATTTTISSDTPPDQKPNKTTKKKSSKSKKEDPIKEDSYNSAIDLPKEDGDLQQQQQQQQQNKYIQVGNDHDVVSQLIINYYLEKEQREPSMTTSKQFTIAYWFDSMKSALSQKEKQYLLSQWDNQQQQQQQQQQGGRRYVMNQELTFKLYRILSTSIKSSIFQVSNQILDKLLKVLDDTSKAARAKTMKSFSLIVEVDPSVLVDEYVDTIKKRFSDDAISVREHTVDLIGKYILVKPESTWKYMDAICQRISDKGISVRKRVIRTLHDICISQSDHPMIPHLCKIMVTRISDDDSIKDVVVQTFKDLWFNDNDSNATAANGYKQKIINKTKQIVEVVKMLNQDDWFVDLIKQLLDENQAKKGKKKQSKKTAQQVMSTCQDICSNVIEILISFDEKKRSKELPEFLALFKCLRIFCKVNPSFLTPFAKLLHPYIKLTKAINNEELKVYINVTYILQKTIPKLENVEKEFIETLEKDLITLISNQGSQLVLSSIKCLCSISQNTSYNYKVVENLFCKSLQSLQDCERKTKGELLRSLYITGLLVRYFDFEKRKYFSILLPESLNFDDGVIEVIIPIVSRIYKLTKDKDIISKSLEAIGNIILSEPSILMFETIKEILSISLSSPEVKINDTVLSVYIKLLKHEGKNKDQLVHETPAKQEDQMSDNDSQEGEGKDRKPIISMNVDIDGESLVASIQKFFIPICKLLTNSDPMVRLKSLTAIELIVHQGIINPLEAVPEIITLITDSNSEISTLAYLTLKKIDEKFSSTLFKRIIESLQICFKFHSSLGTSKSIKQSRTIFIHQIMSQFDGCKSFKYKDLEFYRFVAELLASLPYGNMDELFEIIKQLSLFPAVPVIGRYEKGANPNSNFPRLQNSYGQ</sequence>
<feature type="region of interest" description="Disordered" evidence="7">
    <location>
        <begin position="196"/>
        <end position="226"/>
    </location>
</feature>
<evidence type="ECO:0000256" key="3">
    <source>
        <dbReference type="ARBA" id="ARBA00022737"/>
    </source>
</evidence>
<feature type="compositionally biased region" description="Low complexity" evidence="7">
    <location>
        <begin position="119"/>
        <end position="142"/>
    </location>
</feature>
<dbReference type="GO" id="GO:1990414">
    <property type="term" value="P:replication-born double-strand break repair via sister chromatid exchange"/>
    <property type="evidence" value="ECO:0007669"/>
    <property type="project" value="TreeGrafter"/>
</dbReference>
<gene>
    <name evidence="9" type="ORF">DFA_02190</name>
</gene>
<feature type="compositionally biased region" description="Low complexity" evidence="7">
    <location>
        <begin position="198"/>
        <end position="214"/>
    </location>
</feature>
<proteinExistence type="inferred from homology"/>
<keyword evidence="4 6" id="KW-0539">Nucleus</keyword>
<evidence type="ECO:0000256" key="6">
    <source>
        <dbReference type="RuleBase" id="RU364107"/>
    </source>
</evidence>
<reference evidence="10" key="1">
    <citation type="journal article" date="2011" name="Genome Res.">
        <title>Phylogeny-wide analysis of social amoeba genomes highlights ancient origins for complex intercellular communication.</title>
        <authorList>
            <person name="Heidel A.J."/>
            <person name="Lawal H.M."/>
            <person name="Felder M."/>
            <person name="Schilde C."/>
            <person name="Helps N.R."/>
            <person name="Tunggal B."/>
            <person name="Rivero F."/>
            <person name="John U."/>
            <person name="Schleicher M."/>
            <person name="Eichinger L."/>
            <person name="Platzer M."/>
            <person name="Noegel A.A."/>
            <person name="Schaap P."/>
            <person name="Gloeckner G."/>
        </authorList>
    </citation>
    <scope>NUCLEOTIDE SEQUENCE [LARGE SCALE GENOMIC DNA]</scope>
    <source>
        <strain evidence="10">SH3</strain>
    </source>
</reference>
<dbReference type="InterPro" id="IPR024986">
    <property type="entry name" value="Nipped-B_C"/>
</dbReference>
<keyword evidence="10" id="KW-1185">Reference proteome</keyword>
<evidence type="ECO:0000256" key="2">
    <source>
        <dbReference type="ARBA" id="ARBA00009252"/>
    </source>
</evidence>
<feature type="region of interest" description="Disordered" evidence="7">
    <location>
        <begin position="435"/>
        <end position="529"/>
    </location>
</feature>
<evidence type="ECO:0000313" key="9">
    <source>
        <dbReference type="EMBL" id="EGG19403.1"/>
    </source>
</evidence>
<dbReference type="InterPro" id="IPR016024">
    <property type="entry name" value="ARM-type_fold"/>
</dbReference>